<evidence type="ECO:0000256" key="1">
    <source>
        <dbReference type="ARBA" id="ARBA00004651"/>
    </source>
</evidence>
<evidence type="ECO:0000256" key="3">
    <source>
        <dbReference type="ARBA" id="ARBA00022692"/>
    </source>
</evidence>
<organism evidence="7 8">
    <name type="scientific">Tigheibacillus halophilus</name>
    <dbReference type="NCBI Taxonomy" id="361280"/>
    <lineage>
        <taxon>Bacteria</taxon>
        <taxon>Bacillati</taxon>
        <taxon>Bacillota</taxon>
        <taxon>Bacilli</taxon>
        <taxon>Bacillales</taxon>
        <taxon>Bacillaceae</taxon>
        <taxon>Tigheibacillus</taxon>
    </lineage>
</organism>
<evidence type="ECO:0000313" key="7">
    <source>
        <dbReference type="EMBL" id="MDY0396272.1"/>
    </source>
</evidence>
<keyword evidence="8" id="KW-1185">Reference proteome</keyword>
<protein>
    <submittedName>
        <fullName evidence="7">Cytochrome c oxidase assembly factor CtaG</fullName>
    </submittedName>
</protein>
<accession>A0ABU5CAB2</accession>
<evidence type="ECO:0000256" key="2">
    <source>
        <dbReference type="ARBA" id="ARBA00022475"/>
    </source>
</evidence>
<proteinExistence type="predicted"/>
<keyword evidence="4 6" id="KW-1133">Transmembrane helix</keyword>
<name>A0ABU5CAB2_9BACI</name>
<comment type="subcellular location">
    <subcellularLocation>
        <location evidence="1">Cell membrane</location>
        <topology evidence="1">Multi-pass membrane protein</topology>
    </subcellularLocation>
</comment>
<evidence type="ECO:0000256" key="6">
    <source>
        <dbReference type="SAM" id="Phobius"/>
    </source>
</evidence>
<keyword evidence="2" id="KW-1003">Cell membrane</keyword>
<comment type="caution">
    <text evidence="7">The sequence shown here is derived from an EMBL/GenBank/DDBJ whole genome shotgun (WGS) entry which is preliminary data.</text>
</comment>
<dbReference type="Pfam" id="PF09678">
    <property type="entry name" value="Caa3_CtaG"/>
    <property type="match status" value="1"/>
</dbReference>
<reference evidence="7 8" key="1">
    <citation type="submission" date="2023-10" db="EMBL/GenBank/DDBJ databases">
        <title>Virgibacillus halophilus 5B73C genome.</title>
        <authorList>
            <person name="Miliotis G."/>
            <person name="Sengupta P."/>
            <person name="Hameed A."/>
            <person name="Chuvochina M."/>
            <person name="Mcdonagh F."/>
            <person name="Simpson A.C."/>
            <person name="Singh N.K."/>
            <person name="Rekha P.D."/>
            <person name="Raman K."/>
            <person name="Hugenholtz P."/>
            <person name="Venkateswaran K."/>
        </authorList>
    </citation>
    <scope>NUCLEOTIDE SEQUENCE [LARGE SCALE GENOMIC DNA]</scope>
    <source>
        <strain evidence="7 8">5B73C</strain>
    </source>
</reference>
<evidence type="ECO:0000256" key="4">
    <source>
        <dbReference type="ARBA" id="ARBA00022989"/>
    </source>
</evidence>
<dbReference type="Proteomes" id="UP001281447">
    <property type="component" value="Unassembled WGS sequence"/>
</dbReference>
<gene>
    <name evidence="7" type="primary">ctaG</name>
    <name evidence="7" type="ORF">RWE15_20360</name>
</gene>
<dbReference type="RefSeq" id="WP_390353900.1">
    <property type="nucleotide sequence ID" value="NZ_JBHUIZ010000003.1"/>
</dbReference>
<dbReference type="InterPro" id="IPR019108">
    <property type="entry name" value="Caa3_assmbl_CtaG-rel"/>
</dbReference>
<feature type="transmembrane region" description="Helical" evidence="6">
    <location>
        <begin position="156"/>
        <end position="176"/>
    </location>
</feature>
<feature type="transmembrane region" description="Helical" evidence="6">
    <location>
        <begin position="82"/>
        <end position="104"/>
    </location>
</feature>
<feature type="transmembrane region" description="Helical" evidence="6">
    <location>
        <begin position="12"/>
        <end position="32"/>
    </location>
</feature>
<keyword evidence="3 6" id="KW-0812">Transmembrane</keyword>
<keyword evidence="5 6" id="KW-0472">Membrane</keyword>
<evidence type="ECO:0000313" key="8">
    <source>
        <dbReference type="Proteomes" id="UP001281447"/>
    </source>
</evidence>
<evidence type="ECO:0000256" key="5">
    <source>
        <dbReference type="ARBA" id="ARBA00023136"/>
    </source>
</evidence>
<dbReference type="EMBL" id="JAWDIP010000004">
    <property type="protein sequence ID" value="MDY0396272.1"/>
    <property type="molecule type" value="Genomic_DNA"/>
</dbReference>
<dbReference type="InterPro" id="IPR014108">
    <property type="entry name" value="Caa3-assmbl_CtaG"/>
</dbReference>
<feature type="transmembrane region" description="Helical" evidence="6">
    <location>
        <begin position="188"/>
        <end position="208"/>
    </location>
</feature>
<sequence length="304" mass="34652">MWLELQIFGFRALWSPYFFVYIIALAAVYYIVTGPLRSKFGKENEAPSGKQQAAFYTGMFLLYMVKGSPVDLLSHIMLTFHMIQMAIFYLVFPILMIYGLPVWLWKKIIYRPFIYPFVKFMTKPLISLLVFNTLFSLYHLPAVFDFSKTSQAAHTSIGLILLVAAFIMWFPVTTPIKEFNRLSPLLKIFYIFANGVLITPACVLIIFASNPLFDAYSASGAWLQSMSLCVPGNVLDGISMQISGPEMFSPMGVMEDQQLGGIIMKIMQEGTYLVILAKVFFQWFNRESLKVDPLPENQQVTTTH</sequence>
<dbReference type="NCBIfam" id="TIGR02737">
    <property type="entry name" value="caa3_CtaG"/>
    <property type="match status" value="1"/>
</dbReference>
<feature type="transmembrane region" description="Helical" evidence="6">
    <location>
        <begin position="53"/>
        <end position="70"/>
    </location>
</feature>
<feature type="transmembrane region" description="Helical" evidence="6">
    <location>
        <begin position="125"/>
        <end position="144"/>
    </location>
</feature>